<gene>
    <name evidence="3" type="primary">PARPA_03869.1 scaffold 9853</name>
</gene>
<feature type="chain" id="PRO_5002121009" evidence="2">
    <location>
        <begin position="23"/>
        <end position="206"/>
    </location>
</feature>
<feature type="signal peptide" evidence="2">
    <location>
        <begin position="1"/>
        <end position="22"/>
    </location>
</feature>
<dbReference type="EMBL" id="LN723314">
    <property type="protein sequence ID" value="CEP10232.1"/>
    <property type="molecule type" value="Genomic_DNA"/>
</dbReference>
<keyword evidence="2" id="KW-0732">Signal</keyword>
<accession>A0A0B7MYL9</accession>
<evidence type="ECO:0000256" key="1">
    <source>
        <dbReference type="SAM" id="MobiDB-lite"/>
    </source>
</evidence>
<feature type="region of interest" description="Disordered" evidence="1">
    <location>
        <begin position="115"/>
        <end position="206"/>
    </location>
</feature>
<feature type="compositionally biased region" description="Polar residues" evidence="1">
    <location>
        <begin position="116"/>
        <end position="154"/>
    </location>
</feature>
<evidence type="ECO:0000313" key="3">
    <source>
        <dbReference type="EMBL" id="CEP10232.1"/>
    </source>
</evidence>
<dbReference type="OrthoDB" id="10447501at2759"/>
<proteinExistence type="predicted"/>
<evidence type="ECO:0000256" key="2">
    <source>
        <dbReference type="SAM" id="SignalP"/>
    </source>
</evidence>
<feature type="compositionally biased region" description="Acidic residues" evidence="1">
    <location>
        <begin position="176"/>
        <end position="199"/>
    </location>
</feature>
<dbReference type="Proteomes" id="UP000054107">
    <property type="component" value="Unassembled WGS sequence"/>
</dbReference>
<protein>
    <submittedName>
        <fullName evidence="3">Uncharacterized protein</fullName>
    </submittedName>
</protein>
<reference evidence="3 4" key="1">
    <citation type="submission" date="2014-09" db="EMBL/GenBank/DDBJ databases">
        <authorList>
            <person name="Ellenberger Sabrina"/>
        </authorList>
    </citation>
    <scope>NUCLEOTIDE SEQUENCE [LARGE SCALE GENOMIC DNA]</scope>
    <source>
        <strain evidence="3 4">CBS 412.66</strain>
    </source>
</reference>
<dbReference type="AlphaFoldDB" id="A0A0B7MYL9"/>
<organism evidence="3 4">
    <name type="scientific">Parasitella parasitica</name>
    <dbReference type="NCBI Taxonomy" id="35722"/>
    <lineage>
        <taxon>Eukaryota</taxon>
        <taxon>Fungi</taxon>
        <taxon>Fungi incertae sedis</taxon>
        <taxon>Mucoromycota</taxon>
        <taxon>Mucoromycotina</taxon>
        <taxon>Mucoromycetes</taxon>
        <taxon>Mucorales</taxon>
        <taxon>Mucorineae</taxon>
        <taxon>Mucoraceae</taxon>
        <taxon>Parasitella</taxon>
    </lineage>
</organism>
<sequence>MRFTVITAAIFLVIASSYSADAALEHSASRDPISIAGVSGILNKAEKRSFTSRSRAFTRENHQRRNGSLLPNIVLPSITPSQPAPVAAPPVSQAVPYTAAQGYYLPQAPNYPVAQPATQPATQPVANFPSSQTASYPPQQAVNYSPQPPIQNYTPPQPNIALPTLVQAPAKNKKEEDDDEDEEEEDEDEEDEEDYDADDLVTRRRR</sequence>
<name>A0A0B7MYL9_9FUNG</name>
<keyword evidence="4" id="KW-1185">Reference proteome</keyword>
<evidence type="ECO:0000313" key="4">
    <source>
        <dbReference type="Proteomes" id="UP000054107"/>
    </source>
</evidence>